<sequence>MKLLLILGSIFIPAWMYYIQRRYRKTHIMFTFAALFAALVFGNIVATSIYQVIKNNTVLMTDIHAILLNPFFQISGLYLGAYFLYLLFIGLLKNLHHYNHPD</sequence>
<name>A0A024QJ75_9BACI</name>
<dbReference type="OrthoDB" id="2382012at2"/>
<keyword evidence="1" id="KW-1133">Transmembrane helix</keyword>
<keyword evidence="1" id="KW-0812">Transmembrane</keyword>
<dbReference type="RefSeq" id="WP_021290706.1">
    <property type="nucleotide sequence ID" value="NZ_BNER01000005.1"/>
</dbReference>
<evidence type="ECO:0000313" key="3">
    <source>
        <dbReference type="Proteomes" id="UP000028875"/>
    </source>
</evidence>
<dbReference type="EMBL" id="CCDP010000004">
    <property type="protein sequence ID" value="CDQ41971.1"/>
    <property type="molecule type" value="Genomic_DNA"/>
</dbReference>
<dbReference type="AlphaFoldDB" id="A0A024QJ75"/>
<comment type="caution">
    <text evidence="2">The sequence shown here is derived from an EMBL/GenBank/DDBJ whole genome shotgun (WGS) entry which is preliminary data.</text>
</comment>
<gene>
    <name evidence="2" type="ORF">BN990_04350</name>
</gene>
<accession>A0A024QJ75</accession>
<organism evidence="2 3">
    <name type="scientific">Virgibacillus massiliensis</name>
    <dbReference type="NCBI Taxonomy" id="1462526"/>
    <lineage>
        <taxon>Bacteria</taxon>
        <taxon>Bacillati</taxon>
        <taxon>Bacillota</taxon>
        <taxon>Bacilli</taxon>
        <taxon>Bacillales</taxon>
        <taxon>Bacillaceae</taxon>
        <taxon>Virgibacillus</taxon>
    </lineage>
</organism>
<reference evidence="3" key="2">
    <citation type="submission" date="2014-05" db="EMBL/GenBank/DDBJ databases">
        <title>Draft genome sequence of Virgibacillus massiliensis Vm-5.</title>
        <authorList>
            <person name="Khelaifia S."/>
            <person name="Croce O."/>
            <person name="Lagier J.C."/>
            <person name="Raoult D."/>
        </authorList>
    </citation>
    <scope>NUCLEOTIDE SEQUENCE [LARGE SCALE GENOMIC DNA]</scope>
    <source>
        <strain evidence="3">Vm-5</strain>
    </source>
</reference>
<evidence type="ECO:0000313" key="2">
    <source>
        <dbReference type="EMBL" id="CDQ41971.1"/>
    </source>
</evidence>
<feature type="transmembrane region" description="Helical" evidence="1">
    <location>
        <begin position="26"/>
        <end position="50"/>
    </location>
</feature>
<dbReference type="Proteomes" id="UP000028875">
    <property type="component" value="Unassembled WGS sequence"/>
</dbReference>
<protein>
    <submittedName>
        <fullName evidence="2">Uncharacterized protein</fullName>
    </submittedName>
</protein>
<reference evidence="2 3" key="1">
    <citation type="submission" date="2014-03" db="EMBL/GenBank/DDBJ databases">
        <authorList>
            <person name="Urmite Genomes U."/>
        </authorList>
    </citation>
    <scope>NUCLEOTIDE SEQUENCE [LARGE SCALE GENOMIC DNA]</scope>
    <source>
        <strain evidence="2 3">Vm-5</strain>
    </source>
</reference>
<proteinExistence type="predicted"/>
<evidence type="ECO:0000256" key="1">
    <source>
        <dbReference type="SAM" id="Phobius"/>
    </source>
</evidence>
<keyword evidence="1" id="KW-0472">Membrane</keyword>
<keyword evidence="3" id="KW-1185">Reference proteome</keyword>
<feature type="transmembrane region" description="Helical" evidence="1">
    <location>
        <begin position="71"/>
        <end position="92"/>
    </location>
</feature>